<dbReference type="EMBL" id="ML208471">
    <property type="protein sequence ID" value="TFK64513.1"/>
    <property type="molecule type" value="Genomic_DNA"/>
</dbReference>
<name>A0ACD3AFS0_9AGAR</name>
<protein>
    <submittedName>
        <fullName evidence="1">Uncharacterized protein</fullName>
    </submittedName>
</protein>
<accession>A0ACD3AFS0</accession>
<keyword evidence="2" id="KW-1185">Reference proteome</keyword>
<organism evidence="1 2">
    <name type="scientific">Pluteus cervinus</name>
    <dbReference type="NCBI Taxonomy" id="181527"/>
    <lineage>
        <taxon>Eukaryota</taxon>
        <taxon>Fungi</taxon>
        <taxon>Dikarya</taxon>
        <taxon>Basidiomycota</taxon>
        <taxon>Agaricomycotina</taxon>
        <taxon>Agaricomycetes</taxon>
        <taxon>Agaricomycetidae</taxon>
        <taxon>Agaricales</taxon>
        <taxon>Pluteineae</taxon>
        <taxon>Pluteaceae</taxon>
        <taxon>Pluteus</taxon>
    </lineage>
</organism>
<dbReference type="Proteomes" id="UP000308600">
    <property type="component" value="Unassembled WGS sequence"/>
</dbReference>
<evidence type="ECO:0000313" key="1">
    <source>
        <dbReference type="EMBL" id="TFK64513.1"/>
    </source>
</evidence>
<proteinExistence type="predicted"/>
<reference evidence="1 2" key="1">
    <citation type="journal article" date="2019" name="Nat. Ecol. Evol.">
        <title>Megaphylogeny resolves global patterns of mushroom evolution.</title>
        <authorList>
            <person name="Varga T."/>
            <person name="Krizsan K."/>
            <person name="Foldi C."/>
            <person name="Dima B."/>
            <person name="Sanchez-Garcia M."/>
            <person name="Sanchez-Ramirez S."/>
            <person name="Szollosi G.J."/>
            <person name="Szarkandi J.G."/>
            <person name="Papp V."/>
            <person name="Albert L."/>
            <person name="Andreopoulos W."/>
            <person name="Angelini C."/>
            <person name="Antonin V."/>
            <person name="Barry K.W."/>
            <person name="Bougher N.L."/>
            <person name="Buchanan P."/>
            <person name="Buyck B."/>
            <person name="Bense V."/>
            <person name="Catcheside P."/>
            <person name="Chovatia M."/>
            <person name="Cooper J."/>
            <person name="Damon W."/>
            <person name="Desjardin D."/>
            <person name="Finy P."/>
            <person name="Geml J."/>
            <person name="Haridas S."/>
            <person name="Hughes K."/>
            <person name="Justo A."/>
            <person name="Karasinski D."/>
            <person name="Kautmanova I."/>
            <person name="Kiss B."/>
            <person name="Kocsube S."/>
            <person name="Kotiranta H."/>
            <person name="LaButti K.M."/>
            <person name="Lechner B.E."/>
            <person name="Liimatainen K."/>
            <person name="Lipzen A."/>
            <person name="Lukacs Z."/>
            <person name="Mihaltcheva S."/>
            <person name="Morgado L.N."/>
            <person name="Niskanen T."/>
            <person name="Noordeloos M.E."/>
            <person name="Ohm R.A."/>
            <person name="Ortiz-Santana B."/>
            <person name="Ovrebo C."/>
            <person name="Racz N."/>
            <person name="Riley R."/>
            <person name="Savchenko A."/>
            <person name="Shiryaev A."/>
            <person name="Soop K."/>
            <person name="Spirin V."/>
            <person name="Szebenyi C."/>
            <person name="Tomsovsky M."/>
            <person name="Tulloss R.E."/>
            <person name="Uehling J."/>
            <person name="Grigoriev I.V."/>
            <person name="Vagvolgyi C."/>
            <person name="Papp T."/>
            <person name="Martin F.M."/>
            <person name="Miettinen O."/>
            <person name="Hibbett D.S."/>
            <person name="Nagy L.G."/>
        </authorList>
    </citation>
    <scope>NUCLEOTIDE SEQUENCE [LARGE SCALE GENOMIC DNA]</scope>
    <source>
        <strain evidence="1 2">NL-1719</strain>
    </source>
</reference>
<sequence length="432" mass="47106">MLTPGVYPPSGIQLCSFPEELLERILSLCVLSSTQVPPPPRPTWHRRNARQAKSFPSPDCIEPHPHPPTTSGVANSTVGQNRGRTAPLYVNKLFHRIATPLFYHTIHVTSRHQAHLLRTTLVNRPPVGAHVQRISGAGVWKEMGEVFRLCDRIRALDLTIDDGHEPIQNDGLGNSDLSADEDGEAFFDALDELKGICTVALRKSQTTYLTQPRPRYRFARVAQTVSRWNKLESMHIAFRLSEPILSPLQSLFTPSTSPPSSTATASSIASLEPTLSPNDIPDILDLTLLPPIQALMLTLVKLPSLHTVSTLTPSLWTPTLLGVSRSQSLKRIILRDSAGHSTDTEGSCWFGIVSDNHRHSSPSVLPSSPAQSSGLQPISMVPHGLFMMEARKHVRLIELIKEGTPNLGRARALTIGTQAAAGGGESGTVARN</sequence>
<evidence type="ECO:0000313" key="2">
    <source>
        <dbReference type="Proteomes" id="UP000308600"/>
    </source>
</evidence>
<gene>
    <name evidence="1" type="ORF">BDN72DRAFT_846498</name>
</gene>